<dbReference type="Pfam" id="PF05049">
    <property type="entry name" value="IIGP"/>
    <property type="match status" value="1"/>
</dbReference>
<dbReference type="PANTHER" id="PTHR32341">
    <property type="entry name" value="INTERFERON-INDUCIBLE GTPASE"/>
    <property type="match status" value="1"/>
</dbReference>
<protein>
    <submittedName>
        <fullName evidence="8">Interferon-inducible GTPase 5-like</fullName>
    </submittedName>
</protein>
<reference evidence="8" key="1">
    <citation type="submission" date="2025-08" db="UniProtKB">
        <authorList>
            <consortium name="RefSeq"/>
        </authorList>
    </citation>
    <scope>IDENTIFICATION</scope>
    <source>
        <tissue evidence="8">Blood</tissue>
    </source>
</reference>
<feature type="transmembrane region" description="Helical" evidence="5">
    <location>
        <begin position="382"/>
        <end position="404"/>
    </location>
</feature>
<dbReference type="InterPro" id="IPR051515">
    <property type="entry name" value="IRG"/>
</dbReference>
<evidence type="ECO:0000256" key="1">
    <source>
        <dbReference type="ARBA" id="ARBA00005429"/>
    </source>
</evidence>
<proteinExistence type="inferred from homology"/>
<feature type="domain" description="IRG-type G" evidence="6">
    <location>
        <begin position="50"/>
        <end position="250"/>
    </location>
</feature>
<evidence type="ECO:0000256" key="3">
    <source>
        <dbReference type="ARBA" id="ARBA00022801"/>
    </source>
</evidence>
<keyword evidence="5" id="KW-0812">Transmembrane</keyword>
<dbReference type="RefSeq" id="XP_067153400.1">
    <property type="nucleotide sequence ID" value="XM_067297299.1"/>
</dbReference>
<name>A0ABM4EL25_9AVES</name>
<evidence type="ECO:0000259" key="6">
    <source>
        <dbReference type="PROSITE" id="PS51716"/>
    </source>
</evidence>
<keyword evidence="2" id="KW-0547">Nucleotide-binding</keyword>
<keyword evidence="4" id="KW-0342">GTP-binding</keyword>
<comment type="similarity">
    <text evidence="1">Belongs to the TRAFAC class dynamin-like GTPase superfamily. IRG family.</text>
</comment>
<evidence type="ECO:0000313" key="7">
    <source>
        <dbReference type="Proteomes" id="UP001652627"/>
    </source>
</evidence>
<keyword evidence="5" id="KW-0472">Membrane</keyword>
<evidence type="ECO:0000256" key="5">
    <source>
        <dbReference type="SAM" id="Phobius"/>
    </source>
</evidence>
<dbReference type="InterPro" id="IPR030385">
    <property type="entry name" value="G_IRG_dom"/>
</dbReference>
<evidence type="ECO:0000256" key="4">
    <source>
        <dbReference type="ARBA" id="ARBA00023134"/>
    </source>
</evidence>
<dbReference type="Gene3D" id="3.40.50.300">
    <property type="entry name" value="P-loop containing nucleotide triphosphate hydrolases"/>
    <property type="match status" value="1"/>
</dbReference>
<gene>
    <name evidence="8" type="primary">LOC136992242</name>
</gene>
<evidence type="ECO:0000313" key="8">
    <source>
        <dbReference type="RefSeq" id="XP_067153400.1"/>
    </source>
</evidence>
<accession>A0ABM4EL25</accession>
<dbReference type="PROSITE" id="PS51716">
    <property type="entry name" value="G_IRG"/>
    <property type="match status" value="1"/>
</dbReference>
<keyword evidence="7" id="KW-1185">Reference proteome</keyword>
<dbReference type="InterPro" id="IPR027417">
    <property type="entry name" value="P-loop_NTPase"/>
</dbReference>
<keyword evidence="5" id="KW-1133">Transmembrane helix</keyword>
<dbReference type="SUPFAM" id="SSF52540">
    <property type="entry name" value="P-loop containing nucleoside triphosphate hydrolases"/>
    <property type="match status" value="1"/>
</dbReference>
<dbReference type="InterPro" id="IPR007743">
    <property type="entry name" value="Immunity-related_GTPase-like"/>
</dbReference>
<dbReference type="PANTHER" id="PTHR32341:SF10">
    <property type="entry name" value="INTERFERON-INDUCIBLE GTPASE 5"/>
    <property type="match status" value="1"/>
</dbReference>
<evidence type="ECO:0000256" key="2">
    <source>
        <dbReference type="ARBA" id="ARBA00022741"/>
    </source>
</evidence>
<organism evidence="7 8">
    <name type="scientific">Apteryx mantelli</name>
    <name type="common">North Island brown kiwi</name>
    <dbReference type="NCBI Taxonomy" id="2696672"/>
    <lineage>
        <taxon>Eukaryota</taxon>
        <taxon>Metazoa</taxon>
        <taxon>Chordata</taxon>
        <taxon>Craniata</taxon>
        <taxon>Vertebrata</taxon>
        <taxon>Euteleostomi</taxon>
        <taxon>Archelosauria</taxon>
        <taxon>Archosauria</taxon>
        <taxon>Dinosauria</taxon>
        <taxon>Saurischia</taxon>
        <taxon>Theropoda</taxon>
        <taxon>Coelurosauria</taxon>
        <taxon>Aves</taxon>
        <taxon>Palaeognathae</taxon>
        <taxon>Apterygiformes</taxon>
        <taxon>Apterygidae</taxon>
        <taxon>Apteryx</taxon>
    </lineage>
</organism>
<sequence>MASAEAHLEVEALPPISEGDMNEIRAALEKGDLRAAATKAQEILANEEQIQLHIAVTGESGSGKSSFINAMRGLQDHEEGAAEIGVMETTMECSPYPHPQDSHVTFWDLPGIGTPDFTPDTYLKEVQFDRYDFFIIISSSRFTYNDATLAEEIQARGKHFYFVRSKVDQDMSNERRLYDEEGVLKAKGKQATEIRPQRYDEMALLASIRQDCERNLARLGIRSPQVFLVCRDDFSMKYDGPRLLQTFLDDLPSEKKLSFLRPLAITSKEVLRQKKKELMKYVWLKSLTSCGASAVPIPGLSTSVDIAILVTSLKEYCRTFGLAEESLQKLAEQVNKPVEELKAVIKTPLDHEITKDVVIKLLTKSIGSAVQYPLLVLKVIPVVGWVIGSLASAAISFPSTFFLLRNFLSDAAADAERVLQKALEGTTQKSHLWS</sequence>
<keyword evidence="3" id="KW-0378">Hydrolase</keyword>
<dbReference type="Proteomes" id="UP001652627">
    <property type="component" value="Chromosome 5"/>
</dbReference>
<dbReference type="GeneID" id="136992242"/>